<dbReference type="PIRSF" id="PIRSF016578">
    <property type="entry name" value="HsaA"/>
    <property type="match status" value="1"/>
</dbReference>
<dbReference type="Pfam" id="PF02770">
    <property type="entry name" value="Acyl-CoA_dh_M"/>
    <property type="match status" value="1"/>
</dbReference>
<keyword evidence="1" id="KW-0285">Flavoprotein</keyword>
<dbReference type="AlphaFoldDB" id="A0A7X0PGI8"/>
<dbReference type="GO" id="GO:0050660">
    <property type="term" value="F:flavin adenine dinucleotide binding"/>
    <property type="evidence" value="ECO:0007669"/>
    <property type="project" value="InterPro"/>
</dbReference>
<evidence type="ECO:0000313" key="6">
    <source>
        <dbReference type="EMBL" id="MBB6561535.1"/>
    </source>
</evidence>
<evidence type="ECO:0000259" key="5">
    <source>
        <dbReference type="Pfam" id="PF08028"/>
    </source>
</evidence>
<dbReference type="PANTHER" id="PTHR43831">
    <property type="entry name" value="ISOBUTYRYL-COA DEHYDROGENASE"/>
    <property type="match status" value="1"/>
</dbReference>
<dbReference type="RefSeq" id="WP_184860675.1">
    <property type="nucleotide sequence ID" value="NZ_JACHLK010000009.1"/>
</dbReference>
<dbReference type="SUPFAM" id="SSF56645">
    <property type="entry name" value="Acyl-CoA dehydrogenase NM domain-like"/>
    <property type="match status" value="1"/>
</dbReference>
<accession>A0A7X0PGI8</accession>
<dbReference type="Gene3D" id="2.40.110.10">
    <property type="entry name" value="Butyryl-CoA Dehydrogenase, subunit A, domain 2"/>
    <property type="match status" value="1"/>
</dbReference>
<dbReference type="InterPro" id="IPR036250">
    <property type="entry name" value="AcylCo_DH-like_C"/>
</dbReference>
<evidence type="ECO:0000259" key="4">
    <source>
        <dbReference type="Pfam" id="PF02771"/>
    </source>
</evidence>
<proteinExistence type="predicted"/>
<feature type="domain" description="Acyl-CoA dehydrogenase C-terminal" evidence="5">
    <location>
        <begin position="245"/>
        <end position="364"/>
    </location>
</feature>
<gene>
    <name evidence="6" type="ORF">HNP48_004229</name>
</gene>
<reference evidence="6 7" key="1">
    <citation type="submission" date="2020-08" db="EMBL/GenBank/DDBJ databases">
        <title>Functional genomics of gut bacteria from endangered species of beetles.</title>
        <authorList>
            <person name="Carlos-Shanley C."/>
        </authorList>
    </citation>
    <scope>NUCLEOTIDE SEQUENCE [LARGE SCALE GENOMIC DNA]</scope>
    <source>
        <strain evidence="6 7">S00198</strain>
    </source>
</reference>
<dbReference type="SUPFAM" id="SSF47203">
    <property type="entry name" value="Acyl-CoA dehydrogenase C-terminal domain-like"/>
    <property type="match status" value="1"/>
</dbReference>
<sequence>MNAPLTAGQLARTLAVEFGARAAAHDREGSFPHRNFTELQQAGLLSLAGARHLGGQGASLGQLAEVVGAVGQGCPATALVLTMQYMQQRAMGRAGSPWPEALARQLVQESVREVSLANALRVEPELGSPGRGGLPATVARRVGEGWRISGHKIYSTGAPILRWYVVWARTDEEVPRTGAFLVRAGAPGIRIEPTWDHLGLRASGSHDVHFDGVPVPAHHALELRLPQDWARGDALAQAEMVVLLGSLYTGVARAAREWLLEFLRTRIPTSLGAPLASLPRVQEAVGTLEGLLLTNDRLLRGLASDVDAGVPVPSVDSGLVKSTATHNAVQAVEVALSLTSNHGLARRNPLERHLRDVLCGRIHTPQDDSVHVAAGKAALGQGAAA</sequence>
<evidence type="ECO:0000259" key="3">
    <source>
        <dbReference type="Pfam" id="PF02770"/>
    </source>
</evidence>
<dbReference type="InterPro" id="IPR013107">
    <property type="entry name" value="Acyl-CoA_DH_C"/>
</dbReference>
<organism evidence="6 7">
    <name type="scientific">Acidovorax soli</name>
    <dbReference type="NCBI Taxonomy" id="592050"/>
    <lineage>
        <taxon>Bacteria</taxon>
        <taxon>Pseudomonadati</taxon>
        <taxon>Pseudomonadota</taxon>
        <taxon>Betaproteobacteria</taxon>
        <taxon>Burkholderiales</taxon>
        <taxon>Comamonadaceae</taxon>
        <taxon>Acidovorax</taxon>
    </lineage>
</organism>
<dbReference type="Proteomes" id="UP000575083">
    <property type="component" value="Unassembled WGS sequence"/>
</dbReference>
<dbReference type="InterPro" id="IPR052547">
    <property type="entry name" value="Mito_Isobutyryl-CoADH"/>
</dbReference>
<evidence type="ECO:0000256" key="2">
    <source>
        <dbReference type="ARBA" id="ARBA00023002"/>
    </source>
</evidence>
<name>A0A7X0PGI8_9BURK</name>
<feature type="domain" description="Acyl-CoA oxidase/dehydrogenase middle" evidence="3">
    <location>
        <begin position="123"/>
        <end position="213"/>
    </location>
</feature>
<protein>
    <submittedName>
        <fullName evidence="6">Alkylation response protein AidB-like acyl-CoA dehydrogenase</fullName>
    </submittedName>
</protein>
<dbReference type="Gene3D" id="1.10.540.10">
    <property type="entry name" value="Acyl-CoA dehydrogenase/oxidase, N-terminal domain"/>
    <property type="match status" value="1"/>
</dbReference>
<dbReference type="InterPro" id="IPR006091">
    <property type="entry name" value="Acyl-CoA_Oxase/DH_mid-dom"/>
</dbReference>
<dbReference type="InterPro" id="IPR013786">
    <property type="entry name" value="AcylCoA_DH/ox_N"/>
</dbReference>
<evidence type="ECO:0000313" key="7">
    <source>
        <dbReference type="Proteomes" id="UP000575083"/>
    </source>
</evidence>
<dbReference type="InterPro" id="IPR037069">
    <property type="entry name" value="AcylCoA_DH/ox_N_sf"/>
</dbReference>
<feature type="domain" description="Acyl-CoA dehydrogenase/oxidase N-terminal" evidence="4">
    <location>
        <begin position="16"/>
        <end position="86"/>
    </location>
</feature>
<dbReference type="Gene3D" id="1.20.140.10">
    <property type="entry name" value="Butyryl-CoA Dehydrogenase, subunit A, domain 3"/>
    <property type="match status" value="1"/>
</dbReference>
<dbReference type="GO" id="GO:0016627">
    <property type="term" value="F:oxidoreductase activity, acting on the CH-CH group of donors"/>
    <property type="evidence" value="ECO:0007669"/>
    <property type="project" value="InterPro"/>
</dbReference>
<dbReference type="PANTHER" id="PTHR43831:SF1">
    <property type="entry name" value="ISOBUTYRYL-COA DEHYDROGENASE, MITOCHONDRIAL"/>
    <property type="match status" value="1"/>
</dbReference>
<keyword evidence="2" id="KW-0560">Oxidoreductase</keyword>
<dbReference type="CDD" id="cd00567">
    <property type="entry name" value="ACAD"/>
    <property type="match status" value="1"/>
</dbReference>
<dbReference type="Pfam" id="PF08028">
    <property type="entry name" value="Acyl-CoA_dh_2"/>
    <property type="match status" value="1"/>
</dbReference>
<dbReference type="InterPro" id="IPR009100">
    <property type="entry name" value="AcylCoA_DH/oxidase_NM_dom_sf"/>
</dbReference>
<dbReference type="InterPro" id="IPR046373">
    <property type="entry name" value="Acyl-CoA_Oxase/DH_mid-dom_sf"/>
</dbReference>
<dbReference type="EMBL" id="JACHLK010000009">
    <property type="protein sequence ID" value="MBB6561535.1"/>
    <property type="molecule type" value="Genomic_DNA"/>
</dbReference>
<evidence type="ECO:0000256" key="1">
    <source>
        <dbReference type="ARBA" id="ARBA00022630"/>
    </source>
</evidence>
<comment type="caution">
    <text evidence="6">The sequence shown here is derived from an EMBL/GenBank/DDBJ whole genome shotgun (WGS) entry which is preliminary data.</text>
</comment>
<keyword evidence="7" id="KW-1185">Reference proteome</keyword>
<dbReference type="Pfam" id="PF02771">
    <property type="entry name" value="Acyl-CoA_dh_N"/>
    <property type="match status" value="1"/>
</dbReference>